<protein>
    <recommendedName>
        <fullName evidence="3">DUF2442 domain-containing protein</fullName>
    </recommendedName>
</protein>
<evidence type="ECO:0000313" key="2">
    <source>
        <dbReference type="Proteomes" id="UP000216035"/>
    </source>
</evidence>
<dbReference type="Pfam" id="PF10387">
    <property type="entry name" value="DUF2442"/>
    <property type="match status" value="1"/>
</dbReference>
<dbReference type="Gene3D" id="3.30.2020.40">
    <property type="entry name" value="Uncharacterised protein PF10387, DUF2442"/>
    <property type="match status" value="1"/>
</dbReference>
<evidence type="ECO:0008006" key="3">
    <source>
        <dbReference type="Google" id="ProtNLM"/>
    </source>
</evidence>
<accession>A0A255ZNB2</accession>
<keyword evidence="2" id="KW-1185">Reference proteome</keyword>
<evidence type="ECO:0000313" key="1">
    <source>
        <dbReference type="EMBL" id="OYQ43057.1"/>
    </source>
</evidence>
<dbReference type="Proteomes" id="UP000216035">
    <property type="component" value="Unassembled WGS sequence"/>
</dbReference>
<dbReference type="AlphaFoldDB" id="A0A255ZNB2"/>
<dbReference type="RefSeq" id="WP_094486840.1">
    <property type="nucleotide sequence ID" value="NZ_NOXX01000208.1"/>
</dbReference>
<name>A0A255ZNB2_9FLAO</name>
<proteinExistence type="predicted"/>
<dbReference type="EMBL" id="NOXX01000208">
    <property type="protein sequence ID" value="OYQ43057.1"/>
    <property type="molecule type" value="Genomic_DNA"/>
</dbReference>
<comment type="caution">
    <text evidence="1">The sequence shown here is derived from an EMBL/GenBank/DDBJ whole genome shotgun (WGS) entry which is preliminary data.</text>
</comment>
<dbReference type="InterPro" id="IPR018841">
    <property type="entry name" value="DUF2442"/>
</dbReference>
<organism evidence="1 2">
    <name type="scientific">Flavobacterium aurantiibacter</name>
    <dbReference type="NCBI Taxonomy" id="2023067"/>
    <lineage>
        <taxon>Bacteria</taxon>
        <taxon>Pseudomonadati</taxon>
        <taxon>Bacteroidota</taxon>
        <taxon>Flavobacteriia</taxon>
        <taxon>Flavobacteriales</taxon>
        <taxon>Flavobacteriaceae</taxon>
        <taxon>Flavobacterium</taxon>
    </lineage>
</organism>
<gene>
    <name evidence="1" type="ORF">CHX27_11040</name>
</gene>
<sequence length="104" mass="11863">MNTLDKKYDPIQEFIAAKQLKITAVAFENDLINITLNTNQLLIDSLLKYPRLSTAKSVDRDNFLLIAQGTGIHWPTLDEDLSLYGFMKDYLHTSFANNTTIKIL</sequence>
<dbReference type="OrthoDB" id="9807561at2"/>
<reference evidence="1 2" key="1">
    <citation type="submission" date="2017-07" db="EMBL/GenBank/DDBJ databases">
        <title>Flavobacterium cyanobacteriorum sp. nov., isolated from cyanobacterial aggregates in a eutrophic lake.</title>
        <authorList>
            <person name="Cai H."/>
        </authorList>
    </citation>
    <scope>NUCLEOTIDE SEQUENCE [LARGE SCALE GENOMIC DNA]</scope>
    <source>
        <strain evidence="1 2">TH167</strain>
    </source>
</reference>